<feature type="domain" description="PA" evidence="8">
    <location>
        <begin position="40"/>
        <end position="129"/>
    </location>
</feature>
<dbReference type="Pfam" id="PF02225">
    <property type="entry name" value="PA"/>
    <property type="match status" value="1"/>
</dbReference>
<protein>
    <recommendedName>
        <fullName evidence="8">PA domain-containing protein</fullName>
    </recommendedName>
</protein>
<evidence type="ECO:0000256" key="6">
    <source>
        <dbReference type="ARBA" id="ARBA00022989"/>
    </source>
</evidence>
<dbReference type="InterPro" id="IPR046450">
    <property type="entry name" value="PA_dom_sf"/>
</dbReference>
<organism evidence="9 10">
    <name type="scientific">Chrysemys picta bellii</name>
    <name type="common">Western painted turtle</name>
    <name type="synonym">Emys bellii</name>
    <dbReference type="NCBI Taxonomy" id="8478"/>
    <lineage>
        <taxon>Eukaryota</taxon>
        <taxon>Metazoa</taxon>
        <taxon>Chordata</taxon>
        <taxon>Craniata</taxon>
        <taxon>Vertebrata</taxon>
        <taxon>Euteleostomi</taxon>
        <taxon>Archelosauria</taxon>
        <taxon>Testudinata</taxon>
        <taxon>Testudines</taxon>
        <taxon>Cryptodira</taxon>
        <taxon>Durocryptodira</taxon>
        <taxon>Testudinoidea</taxon>
        <taxon>Emydidae</taxon>
        <taxon>Chrysemys</taxon>
    </lineage>
</organism>
<name>A0A8C3FYA3_CHRPI</name>
<evidence type="ECO:0000256" key="7">
    <source>
        <dbReference type="ARBA" id="ARBA00023136"/>
    </source>
</evidence>
<dbReference type="AlphaFoldDB" id="A0A8C3FYA3"/>
<evidence type="ECO:0000256" key="4">
    <source>
        <dbReference type="ARBA" id="ARBA00022771"/>
    </source>
</evidence>
<keyword evidence="4" id="KW-0863">Zinc-finger</keyword>
<dbReference type="GO" id="GO:0008270">
    <property type="term" value="F:zinc ion binding"/>
    <property type="evidence" value="ECO:0007669"/>
    <property type="project" value="UniProtKB-KW"/>
</dbReference>
<reference evidence="9" key="2">
    <citation type="submission" date="2025-09" db="UniProtKB">
        <authorList>
            <consortium name="Ensembl"/>
        </authorList>
    </citation>
    <scope>IDENTIFICATION</scope>
</reference>
<reference evidence="9" key="1">
    <citation type="submission" date="2025-08" db="UniProtKB">
        <authorList>
            <consortium name="Ensembl"/>
        </authorList>
    </citation>
    <scope>IDENTIFICATION</scope>
</reference>
<evidence type="ECO:0000256" key="3">
    <source>
        <dbReference type="ARBA" id="ARBA00022723"/>
    </source>
</evidence>
<keyword evidence="7" id="KW-0472">Membrane</keyword>
<evidence type="ECO:0000313" key="10">
    <source>
        <dbReference type="Proteomes" id="UP000694380"/>
    </source>
</evidence>
<evidence type="ECO:0000256" key="2">
    <source>
        <dbReference type="ARBA" id="ARBA00022692"/>
    </source>
</evidence>
<dbReference type="Proteomes" id="UP000694380">
    <property type="component" value="Unplaced"/>
</dbReference>
<accession>A0A8C3FYA3</accession>
<dbReference type="GO" id="GO:0016020">
    <property type="term" value="C:membrane"/>
    <property type="evidence" value="ECO:0007669"/>
    <property type="project" value="UniProtKB-SubCell"/>
</dbReference>
<sequence>MAEVFVYVVYKQNSTCIDFRALSACLGPPVPREGLRGYLIEAVPANACHPIGGPPAASNSSAAFIALISRYDCPLGVKILHAQQAGYQAAIVHNVNSETLVTMVTNVEEIRQKIGIPSVFTGESASKKLRRVMGSEKGIHGRPVRDVCDLHGRVRRRRPAEDPPLFSRLSLRVYRHLASHPAQE</sequence>
<dbReference type="Gene3D" id="3.50.30.30">
    <property type="match status" value="1"/>
</dbReference>
<dbReference type="Ensembl" id="ENSCPBT00000017495.1">
    <property type="protein sequence ID" value="ENSCPBP00000014748.1"/>
    <property type="gene ID" value="ENSCPBG00000010956.1"/>
</dbReference>
<dbReference type="CDD" id="cd02123">
    <property type="entry name" value="PA_C_RZF_like"/>
    <property type="match status" value="1"/>
</dbReference>
<proteinExistence type="predicted"/>
<evidence type="ECO:0000313" key="9">
    <source>
        <dbReference type="Ensembl" id="ENSCPBP00000014748.1"/>
    </source>
</evidence>
<keyword evidence="3" id="KW-0479">Metal-binding</keyword>
<dbReference type="OMA" id="NACHPIG"/>
<keyword evidence="2" id="KW-0812">Transmembrane</keyword>
<evidence type="ECO:0000259" key="8">
    <source>
        <dbReference type="Pfam" id="PF02225"/>
    </source>
</evidence>
<dbReference type="GeneTree" id="ENSGT00940000163061"/>
<evidence type="ECO:0000256" key="1">
    <source>
        <dbReference type="ARBA" id="ARBA00004370"/>
    </source>
</evidence>
<dbReference type="InterPro" id="IPR003137">
    <property type="entry name" value="PA_domain"/>
</dbReference>
<keyword evidence="6" id="KW-1133">Transmembrane helix</keyword>
<dbReference type="SUPFAM" id="SSF52025">
    <property type="entry name" value="PA domain"/>
    <property type="match status" value="1"/>
</dbReference>
<keyword evidence="10" id="KW-1185">Reference proteome</keyword>
<comment type="subcellular location">
    <subcellularLocation>
        <location evidence="1">Membrane</location>
    </subcellularLocation>
</comment>
<evidence type="ECO:0000256" key="5">
    <source>
        <dbReference type="ARBA" id="ARBA00022833"/>
    </source>
</evidence>
<dbReference type="InterPro" id="IPR044744">
    <property type="entry name" value="ZNRF4/RNF13/RNF167_PA"/>
</dbReference>
<keyword evidence="5" id="KW-0862">Zinc</keyword>
<dbReference type="GO" id="GO:0005737">
    <property type="term" value="C:cytoplasm"/>
    <property type="evidence" value="ECO:0007669"/>
    <property type="project" value="UniProtKB-ARBA"/>
</dbReference>